<dbReference type="Gene3D" id="1.25.40.10">
    <property type="entry name" value="Tetratricopeptide repeat domain"/>
    <property type="match status" value="3"/>
</dbReference>
<accession>A0AAE1MFJ0</accession>
<dbReference type="InterPro" id="IPR046960">
    <property type="entry name" value="PPR_At4g14850-like_plant"/>
</dbReference>
<dbReference type="PROSITE" id="PS51375">
    <property type="entry name" value="PPR"/>
    <property type="match status" value="3"/>
</dbReference>
<dbReference type="Proteomes" id="UP001293593">
    <property type="component" value="Unassembled WGS sequence"/>
</dbReference>
<dbReference type="Pfam" id="PF20431">
    <property type="entry name" value="E_motif"/>
    <property type="match status" value="1"/>
</dbReference>
<evidence type="ECO:0000313" key="4">
    <source>
        <dbReference type="Proteomes" id="UP001293593"/>
    </source>
</evidence>
<gene>
    <name evidence="3" type="ORF">QN277_026613</name>
</gene>
<organism evidence="3 4">
    <name type="scientific">Acacia crassicarpa</name>
    <name type="common">northern wattle</name>
    <dbReference type="NCBI Taxonomy" id="499986"/>
    <lineage>
        <taxon>Eukaryota</taxon>
        <taxon>Viridiplantae</taxon>
        <taxon>Streptophyta</taxon>
        <taxon>Embryophyta</taxon>
        <taxon>Tracheophyta</taxon>
        <taxon>Spermatophyta</taxon>
        <taxon>Magnoliopsida</taxon>
        <taxon>eudicotyledons</taxon>
        <taxon>Gunneridae</taxon>
        <taxon>Pentapetalae</taxon>
        <taxon>rosids</taxon>
        <taxon>fabids</taxon>
        <taxon>Fabales</taxon>
        <taxon>Fabaceae</taxon>
        <taxon>Caesalpinioideae</taxon>
        <taxon>mimosoid clade</taxon>
        <taxon>Acacieae</taxon>
        <taxon>Acacia</taxon>
    </lineage>
</organism>
<evidence type="ECO:0000313" key="3">
    <source>
        <dbReference type="EMBL" id="KAK4265582.1"/>
    </source>
</evidence>
<dbReference type="PANTHER" id="PTHR47926:SF436">
    <property type="entry name" value="PENTATRICOPEPTIDE REPEAT-CONTAINING PROTEIN ELI1, CHLOROPLASTIC-LIKE ISOFORM X2"/>
    <property type="match status" value="1"/>
</dbReference>
<sequence length="452" mass="50046">MVFRRIQALIQQSKTASHILQLHSLLLKSALDHDNDSVSLIVLSACSISVNCAKLVFYNIPFVPPIFSWNSIIKAFAKSSTPIESVNLFSQLRSFGLQPDNFTYPFVLKACGRCSLVRQGGMVHCLTLKTSFDSDRYIGNTLLKMYVDCGSTEIARQVFDEMPVRDVVSWSSMIASYIACNSPSAAINVYQEMWLSNVKPNSVTLVILLSACTHLLNISAGKSIHSYIMRNHIELDVALGTALFEMYSKCGLIRKALQIFNSMHGKNLQSWTIMISALANHGRHKDAISLFAQMKNIGFQPDSLSFSVILSACSHMGLVFEGKKYFDEMVSLYNIKPSIEHYGCMVDLLGRAGLIEEAYDVIKNMSMEPNDVILRSFLAACQNHGWSPSLDGGLLSKLEPEMGTNYVLTANVLSFSGSRDIANTLRVVMKQKGLRKIPGCSWVEANCSTNGT</sequence>
<keyword evidence="1" id="KW-0677">Repeat</keyword>
<evidence type="ECO:0000256" key="2">
    <source>
        <dbReference type="PROSITE-ProRule" id="PRU00708"/>
    </source>
</evidence>
<keyword evidence="4" id="KW-1185">Reference proteome</keyword>
<dbReference type="PANTHER" id="PTHR47926">
    <property type="entry name" value="PENTATRICOPEPTIDE REPEAT-CONTAINING PROTEIN"/>
    <property type="match status" value="1"/>
</dbReference>
<dbReference type="InterPro" id="IPR002885">
    <property type="entry name" value="PPR_rpt"/>
</dbReference>
<feature type="repeat" description="PPR" evidence="2">
    <location>
        <begin position="267"/>
        <end position="301"/>
    </location>
</feature>
<dbReference type="NCBIfam" id="TIGR00756">
    <property type="entry name" value="PPR"/>
    <property type="match status" value="3"/>
</dbReference>
<dbReference type="Pfam" id="PF13041">
    <property type="entry name" value="PPR_2"/>
    <property type="match status" value="2"/>
</dbReference>
<protein>
    <recommendedName>
        <fullName evidence="5">Pentatricopeptide repeat-containing protein</fullName>
    </recommendedName>
</protein>
<feature type="repeat" description="PPR" evidence="2">
    <location>
        <begin position="166"/>
        <end position="200"/>
    </location>
</feature>
<dbReference type="GO" id="GO:0009451">
    <property type="term" value="P:RNA modification"/>
    <property type="evidence" value="ECO:0007669"/>
    <property type="project" value="InterPro"/>
</dbReference>
<proteinExistence type="predicted"/>
<evidence type="ECO:0008006" key="5">
    <source>
        <dbReference type="Google" id="ProtNLM"/>
    </source>
</evidence>
<dbReference type="EMBL" id="JAWXYG010000008">
    <property type="protein sequence ID" value="KAK4265582.1"/>
    <property type="molecule type" value="Genomic_DNA"/>
</dbReference>
<dbReference type="FunFam" id="1.25.40.10:FF:001093">
    <property type="entry name" value="Pentatricopeptide repeat-containing protein At2g34400"/>
    <property type="match status" value="1"/>
</dbReference>
<dbReference type="GO" id="GO:0003723">
    <property type="term" value="F:RNA binding"/>
    <property type="evidence" value="ECO:0007669"/>
    <property type="project" value="InterPro"/>
</dbReference>
<dbReference type="InterPro" id="IPR046848">
    <property type="entry name" value="E_motif"/>
</dbReference>
<feature type="repeat" description="PPR" evidence="2">
    <location>
        <begin position="65"/>
        <end position="99"/>
    </location>
</feature>
<dbReference type="InterPro" id="IPR011990">
    <property type="entry name" value="TPR-like_helical_dom_sf"/>
</dbReference>
<dbReference type="AlphaFoldDB" id="A0AAE1MFJ0"/>
<comment type="caution">
    <text evidence="3">The sequence shown here is derived from an EMBL/GenBank/DDBJ whole genome shotgun (WGS) entry which is preliminary data.</text>
</comment>
<evidence type="ECO:0000256" key="1">
    <source>
        <dbReference type="ARBA" id="ARBA00022737"/>
    </source>
</evidence>
<dbReference type="FunFam" id="1.25.40.10:FF:000427">
    <property type="entry name" value="Pentatricopeptide repeat-containing protein chloroplastic"/>
    <property type="match status" value="1"/>
</dbReference>
<dbReference type="Pfam" id="PF01535">
    <property type="entry name" value="PPR"/>
    <property type="match status" value="2"/>
</dbReference>
<name>A0AAE1MFJ0_9FABA</name>
<reference evidence="3" key="1">
    <citation type="submission" date="2023-10" db="EMBL/GenBank/DDBJ databases">
        <title>Chromosome-level genome of the transformable northern wattle, Acacia crassicarpa.</title>
        <authorList>
            <person name="Massaro I."/>
            <person name="Sinha N.R."/>
            <person name="Poethig S."/>
            <person name="Leichty A.R."/>
        </authorList>
    </citation>
    <scope>NUCLEOTIDE SEQUENCE</scope>
    <source>
        <strain evidence="3">Acra3RX</strain>
        <tissue evidence="3">Leaf</tissue>
    </source>
</reference>